<protein>
    <submittedName>
        <fullName evidence="2">ARS binding protein 2-domain-containing protein</fullName>
    </submittedName>
</protein>
<feature type="region of interest" description="Disordered" evidence="1">
    <location>
        <begin position="288"/>
        <end position="352"/>
    </location>
</feature>
<dbReference type="PANTHER" id="PTHR42048:SF1">
    <property type="entry name" value="ARS-BINDING PROTEIN 2"/>
    <property type="match status" value="1"/>
</dbReference>
<feature type="compositionally biased region" description="Polar residues" evidence="1">
    <location>
        <begin position="384"/>
        <end position="393"/>
    </location>
</feature>
<comment type="caution">
    <text evidence="2">The sequence shown here is derived from an EMBL/GenBank/DDBJ whole genome shotgun (WGS) entry which is preliminary data.</text>
</comment>
<feature type="region of interest" description="Disordered" evidence="1">
    <location>
        <begin position="384"/>
        <end position="577"/>
    </location>
</feature>
<dbReference type="InterPro" id="IPR018562">
    <property type="entry name" value="ARS-binding_2"/>
</dbReference>
<dbReference type="PANTHER" id="PTHR42048">
    <property type="entry name" value="ARS-BINDING PROTEIN 2"/>
    <property type="match status" value="1"/>
</dbReference>
<evidence type="ECO:0000313" key="3">
    <source>
        <dbReference type="Proteomes" id="UP000326924"/>
    </source>
</evidence>
<feature type="compositionally biased region" description="Polar residues" evidence="1">
    <location>
        <begin position="109"/>
        <end position="118"/>
    </location>
</feature>
<organism evidence="2 3">
    <name type="scientific">Sphaerosporella brunnea</name>
    <dbReference type="NCBI Taxonomy" id="1250544"/>
    <lineage>
        <taxon>Eukaryota</taxon>
        <taxon>Fungi</taxon>
        <taxon>Dikarya</taxon>
        <taxon>Ascomycota</taxon>
        <taxon>Pezizomycotina</taxon>
        <taxon>Pezizomycetes</taxon>
        <taxon>Pezizales</taxon>
        <taxon>Pyronemataceae</taxon>
        <taxon>Sphaerosporella</taxon>
    </lineage>
</organism>
<feature type="region of interest" description="Disordered" evidence="1">
    <location>
        <begin position="109"/>
        <end position="149"/>
    </location>
</feature>
<feature type="compositionally biased region" description="Pro residues" evidence="1">
    <location>
        <begin position="559"/>
        <end position="577"/>
    </location>
</feature>
<name>A0A5J5F7Z7_9PEZI</name>
<evidence type="ECO:0000256" key="1">
    <source>
        <dbReference type="SAM" id="MobiDB-lite"/>
    </source>
</evidence>
<feature type="compositionally biased region" description="Pro residues" evidence="1">
    <location>
        <begin position="509"/>
        <end position="521"/>
    </location>
</feature>
<gene>
    <name evidence="2" type="ORF">FN846DRAFT_790749</name>
</gene>
<dbReference type="Proteomes" id="UP000326924">
    <property type="component" value="Unassembled WGS sequence"/>
</dbReference>
<keyword evidence="3" id="KW-1185">Reference proteome</keyword>
<dbReference type="GO" id="GO:0003688">
    <property type="term" value="F:DNA replication origin binding"/>
    <property type="evidence" value="ECO:0007669"/>
    <property type="project" value="TreeGrafter"/>
</dbReference>
<reference evidence="2 3" key="1">
    <citation type="submission" date="2019-09" db="EMBL/GenBank/DDBJ databases">
        <title>Draft genome of the ectomycorrhizal ascomycete Sphaerosporella brunnea.</title>
        <authorList>
            <consortium name="DOE Joint Genome Institute"/>
            <person name="Benucci G.M."/>
            <person name="Marozzi G."/>
            <person name="Antonielli L."/>
            <person name="Sanchez S."/>
            <person name="Marco P."/>
            <person name="Wang X."/>
            <person name="Falini L.B."/>
            <person name="Barry K."/>
            <person name="Haridas S."/>
            <person name="Lipzen A."/>
            <person name="Labutti K."/>
            <person name="Grigoriev I.V."/>
            <person name="Murat C."/>
            <person name="Martin F."/>
            <person name="Albertini E."/>
            <person name="Donnini D."/>
            <person name="Bonito G."/>
        </authorList>
    </citation>
    <scope>NUCLEOTIDE SEQUENCE [LARGE SCALE GENOMIC DNA]</scope>
    <source>
        <strain evidence="2 3">Sb_GMNB300</strain>
    </source>
</reference>
<sequence length="772" mass="84986">MDADQYSNALAAHDEDDEDDGSHFAHGISAAPHHVHSQSDATSFATHADFGRPELSIDPNLESHPPPEHHQDQQQHRQHPHQDDPQQRAHYGEQHMQRQLYSANQYTLDTASEQPSEGSPSQFPSASPAPNPPKSGPASYTPTDRNLPEKHVTDETLDDAYVAFILYCNPSVPLDCDTAELRKAFRQPPKSDGKTFSTYHLLQLIEKFERKDIKTWTKLAIELGVERTPDSSAQKVQQYAVRLKRWMHAMHVDAFFEYILDKPHGYYQHIPHVDSDANTPATERIRDGVPVEEDLALRALHPETRPKRGRRKTDDRDDNSEKDGPSAKRQHLDTGAPASADDMGHFVYPNSAVPSSAGGDGMTFLEEAVSQDQWTAATQSVLSAGASTPTGGQNYRWRPSFPKLDSATTPHSPHPPPLITTHDNHATNDDAMTPISATPTSSKPPRRRRHGPAVSSAWPSSGNPLTGKLRGRPPSNRSVRDGPFSTFPANPSAKGGATIDMSPITATPTPTPVMSHPPFPFPQHYRPPSLHLTVPQQPSRPIPLASPATNGASPHIEWLPPPSQPKADKTPPPQLPPPMPSISLDELQSQLVIAIVQVVGDDGKSVGLNDATAIAERVFSGFRRAYPESCSSDKLAFITGATVTESGFKGLQVCRLQSELEELGIHDPDQDDDYDAADGARGDRAERRYRIRWETMFGDLKGAFEEIVVLSPKRGGEDREFESLTDFGRADDKPADGVEELRKKVLELEGLLKGKEKELGRFRESVLRAVVS</sequence>
<evidence type="ECO:0000313" key="2">
    <source>
        <dbReference type="EMBL" id="KAA8913260.1"/>
    </source>
</evidence>
<proteinExistence type="predicted"/>
<accession>A0A5J5F7Z7</accession>
<dbReference type="AlphaFoldDB" id="A0A5J5F7Z7"/>
<feature type="compositionally biased region" description="Basic and acidic residues" evidence="1">
    <location>
        <begin position="65"/>
        <end position="95"/>
    </location>
</feature>
<dbReference type="Pfam" id="PF09441">
    <property type="entry name" value="Abp2"/>
    <property type="match status" value="1"/>
</dbReference>
<dbReference type="InParanoid" id="A0A5J5F7Z7"/>
<feature type="region of interest" description="Disordered" evidence="1">
    <location>
        <begin position="1"/>
        <end position="95"/>
    </location>
</feature>
<dbReference type="OrthoDB" id="2104370at2759"/>
<dbReference type="EMBL" id="VXIS01000016">
    <property type="protein sequence ID" value="KAA8913260.1"/>
    <property type="molecule type" value="Genomic_DNA"/>
</dbReference>
<feature type="compositionally biased region" description="Basic and acidic residues" evidence="1">
    <location>
        <begin position="300"/>
        <end position="332"/>
    </location>
</feature>